<keyword evidence="1" id="KW-1133">Transmembrane helix</keyword>
<feature type="transmembrane region" description="Helical" evidence="1">
    <location>
        <begin position="53"/>
        <end position="72"/>
    </location>
</feature>
<dbReference type="OMA" id="FIELEWM"/>
<comment type="caution">
    <text evidence="2">The sequence shown here is derived from an EMBL/GenBank/DDBJ whole genome shotgun (WGS) entry which is preliminary data.</text>
</comment>
<evidence type="ECO:0000313" key="3">
    <source>
        <dbReference type="Proteomes" id="UP000683925"/>
    </source>
</evidence>
<dbReference type="OrthoDB" id="289703at2759"/>
<keyword evidence="3" id="KW-1185">Reference proteome</keyword>
<reference evidence="2" key="1">
    <citation type="submission" date="2021-01" db="EMBL/GenBank/DDBJ databases">
        <authorList>
            <consortium name="Genoscope - CEA"/>
            <person name="William W."/>
        </authorList>
    </citation>
    <scope>NUCLEOTIDE SEQUENCE</scope>
</reference>
<protein>
    <submittedName>
        <fullName evidence="2">Uncharacterized protein</fullName>
    </submittedName>
</protein>
<dbReference type="Proteomes" id="UP000683925">
    <property type="component" value="Unassembled WGS sequence"/>
</dbReference>
<proteinExistence type="predicted"/>
<dbReference type="EMBL" id="CAJJDP010000026">
    <property type="protein sequence ID" value="CAD8152624.1"/>
    <property type="molecule type" value="Genomic_DNA"/>
</dbReference>
<gene>
    <name evidence="2" type="ORF">POCTA_138.1.T0260360</name>
</gene>
<evidence type="ECO:0000256" key="1">
    <source>
        <dbReference type="SAM" id="Phobius"/>
    </source>
</evidence>
<keyword evidence="1" id="KW-0472">Membrane</keyword>
<sequence>MSLIVYGTKLMNLYCVFQITWKTQQAFKNSNSEFEDTLLIKWVLLYSFIELEWMFTLLLELIPFGFIVPFIIKGYIILPHSRWHNIVYKFIQNLEMDEYTNNFFIYFTKLMRYILIPCLSVVENCIDLVRADELEALELKVIRIKEKILNKIQSVQMNKQKHRSRNSETIEHNNKNKQLMSVLAKVQDNHQFKDYNLIFNPLDNEIQFIDPMSMECIHKRNLILISISDDFSLKATYEDGDGNLESIKLHNSEDINKWLIPVLEILIQQNQDE</sequence>
<name>A0A8S1TLG6_PAROT</name>
<organism evidence="2 3">
    <name type="scientific">Paramecium octaurelia</name>
    <dbReference type="NCBI Taxonomy" id="43137"/>
    <lineage>
        <taxon>Eukaryota</taxon>
        <taxon>Sar</taxon>
        <taxon>Alveolata</taxon>
        <taxon>Ciliophora</taxon>
        <taxon>Intramacronucleata</taxon>
        <taxon>Oligohymenophorea</taxon>
        <taxon>Peniculida</taxon>
        <taxon>Parameciidae</taxon>
        <taxon>Paramecium</taxon>
    </lineage>
</organism>
<accession>A0A8S1TLG6</accession>
<evidence type="ECO:0000313" key="2">
    <source>
        <dbReference type="EMBL" id="CAD8152624.1"/>
    </source>
</evidence>
<dbReference type="AlphaFoldDB" id="A0A8S1TLG6"/>
<keyword evidence="1" id="KW-0812">Transmembrane</keyword>